<keyword evidence="2" id="KW-0805">Transcription regulation</keyword>
<dbReference type="EMBL" id="BAABLX010000012">
    <property type="protein sequence ID" value="GAA4941333.1"/>
    <property type="molecule type" value="Genomic_DNA"/>
</dbReference>
<dbReference type="AlphaFoldDB" id="A0AAV3U2B1"/>
<dbReference type="PROSITE" id="PS50931">
    <property type="entry name" value="HTH_LYSR"/>
    <property type="match status" value="1"/>
</dbReference>
<feature type="domain" description="HTH lysR-type" evidence="5">
    <location>
        <begin position="1"/>
        <end position="59"/>
    </location>
</feature>
<dbReference type="InterPro" id="IPR017685">
    <property type="entry name" value="ArgP"/>
</dbReference>
<sequence>MKLLSRHLQALAKVIETESFETAAQQLFISQPAVSQRIKQLEQQVGQPLLIRNSPPQPTALGKRLMHFYRQAALLEAEVFDSEDLNTQTLPIAINADSLSTWFFPAVADFVKNAHVLLELRVDDQDQTLRLLQAGEVTGAISAEQQAPGGCDSIKLGGMKYHCVCTPAFRDSYFAKGPSKQAFLQAPALHYSPKDQLQSNYLAKYWKVAPTSYPFHQIPSTESYLDFILRGLAWGIVPELQCETHLANGTLIKLDPKRPITVDLYWHTWTLQPELLKGFSQQLQSYCQKELR</sequence>
<dbReference type="PANTHER" id="PTHR30579">
    <property type="entry name" value="TRANSCRIPTIONAL REGULATOR"/>
    <property type="match status" value="1"/>
</dbReference>
<dbReference type="RefSeq" id="WP_345420931.1">
    <property type="nucleotide sequence ID" value="NZ_AP031496.1"/>
</dbReference>
<dbReference type="PRINTS" id="PR00039">
    <property type="entry name" value="HTHLYSR"/>
</dbReference>
<keyword evidence="7" id="KW-1185">Reference proteome</keyword>
<dbReference type="GO" id="GO:0003700">
    <property type="term" value="F:DNA-binding transcription factor activity"/>
    <property type="evidence" value="ECO:0007669"/>
    <property type="project" value="InterPro"/>
</dbReference>
<dbReference type="NCBIfam" id="NF009888">
    <property type="entry name" value="PRK13348.1"/>
    <property type="match status" value="1"/>
</dbReference>
<dbReference type="InterPro" id="IPR005119">
    <property type="entry name" value="LysR_subst-bd"/>
</dbReference>
<dbReference type="InterPro" id="IPR036388">
    <property type="entry name" value="WH-like_DNA-bd_sf"/>
</dbReference>
<comment type="caution">
    <text evidence="6">The sequence shown here is derived from an EMBL/GenBank/DDBJ whole genome shotgun (WGS) entry which is preliminary data.</text>
</comment>
<dbReference type="SUPFAM" id="SSF53850">
    <property type="entry name" value="Periplasmic binding protein-like II"/>
    <property type="match status" value="1"/>
</dbReference>
<dbReference type="InterPro" id="IPR036390">
    <property type="entry name" value="WH_DNA-bd_sf"/>
</dbReference>
<dbReference type="NCBIfam" id="TIGR03298">
    <property type="entry name" value="argP"/>
    <property type="match status" value="1"/>
</dbReference>
<dbReference type="Pfam" id="PF00126">
    <property type="entry name" value="HTH_1"/>
    <property type="match status" value="1"/>
</dbReference>
<evidence type="ECO:0000256" key="1">
    <source>
        <dbReference type="ARBA" id="ARBA00009437"/>
    </source>
</evidence>
<proteinExistence type="inferred from homology"/>
<evidence type="ECO:0000256" key="2">
    <source>
        <dbReference type="ARBA" id="ARBA00023015"/>
    </source>
</evidence>
<comment type="similarity">
    <text evidence="1">Belongs to the LysR transcriptional regulatory family.</text>
</comment>
<evidence type="ECO:0000256" key="3">
    <source>
        <dbReference type="ARBA" id="ARBA00023125"/>
    </source>
</evidence>
<dbReference type="Gene3D" id="3.40.190.290">
    <property type="match status" value="1"/>
</dbReference>
<keyword evidence="3" id="KW-0238">DNA-binding</keyword>
<dbReference type="InterPro" id="IPR000847">
    <property type="entry name" value="LysR_HTH_N"/>
</dbReference>
<evidence type="ECO:0000256" key="4">
    <source>
        <dbReference type="ARBA" id="ARBA00023163"/>
    </source>
</evidence>
<dbReference type="NCBIfam" id="NF002964">
    <property type="entry name" value="PRK03635.1"/>
    <property type="match status" value="1"/>
</dbReference>
<organism evidence="6 7">
    <name type="scientific">Halioxenophilus aromaticivorans</name>
    <dbReference type="NCBI Taxonomy" id="1306992"/>
    <lineage>
        <taxon>Bacteria</taxon>
        <taxon>Pseudomonadati</taxon>
        <taxon>Pseudomonadota</taxon>
        <taxon>Gammaproteobacteria</taxon>
        <taxon>Alteromonadales</taxon>
        <taxon>Alteromonadaceae</taxon>
        <taxon>Halioxenophilus</taxon>
    </lineage>
</organism>
<evidence type="ECO:0000313" key="6">
    <source>
        <dbReference type="EMBL" id="GAA4941333.1"/>
    </source>
</evidence>
<keyword evidence="4" id="KW-0804">Transcription</keyword>
<dbReference type="InterPro" id="IPR050176">
    <property type="entry name" value="LTTR"/>
</dbReference>
<dbReference type="SUPFAM" id="SSF46785">
    <property type="entry name" value="Winged helix' DNA-binding domain"/>
    <property type="match status" value="1"/>
</dbReference>
<dbReference type="Gene3D" id="1.10.10.10">
    <property type="entry name" value="Winged helix-like DNA-binding domain superfamily/Winged helix DNA-binding domain"/>
    <property type="match status" value="1"/>
</dbReference>
<protein>
    <submittedName>
        <fullName evidence="6">LysR family transcriptional regulator ArgP</fullName>
    </submittedName>
</protein>
<dbReference type="Pfam" id="PF03466">
    <property type="entry name" value="LysR_substrate"/>
    <property type="match status" value="1"/>
</dbReference>
<accession>A0AAV3U2B1</accession>
<dbReference type="Proteomes" id="UP001409585">
    <property type="component" value="Unassembled WGS sequence"/>
</dbReference>
<dbReference type="GO" id="GO:0003677">
    <property type="term" value="F:DNA binding"/>
    <property type="evidence" value="ECO:0007669"/>
    <property type="project" value="UniProtKB-KW"/>
</dbReference>
<reference evidence="7" key="1">
    <citation type="journal article" date="2019" name="Int. J. Syst. Evol. Microbiol.">
        <title>The Global Catalogue of Microorganisms (GCM) 10K type strain sequencing project: providing services to taxonomists for standard genome sequencing and annotation.</title>
        <authorList>
            <consortium name="The Broad Institute Genomics Platform"/>
            <consortium name="The Broad Institute Genome Sequencing Center for Infectious Disease"/>
            <person name="Wu L."/>
            <person name="Ma J."/>
        </authorList>
    </citation>
    <scope>NUCLEOTIDE SEQUENCE [LARGE SCALE GENOMIC DNA]</scope>
    <source>
        <strain evidence="7">JCM 19134</strain>
    </source>
</reference>
<evidence type="ECO:0000313" key="7">
    <source>
        <dbReference type="Proteomes" id="UP001409585"/>
    </source>
</evidence>
<gene>
    <name evidence="6" type="ORF">GCM10025791_19710</name>
</gene>
<dbReference type="PANTHER" id="PTHR30579:SF2">
    <property type="entry name" value="HTH-TYPE TRANSCRIPTIONAL REGULATOR ARGP"/>
    <property type="match status" value="1"/>
</dbReference>
<evidence type="ECO:0000259" key="5">
    <source>
        <dbReference type="PROSITE" id="PS50931"/>
    </source>
</evidence>
<name>A0AAV3U2B1_9ALTE</name>